<comment type="similarity">
    <text evidence="1">Belongs to the peptidase M32 family.</text>
</comment>
<dbReference type="Gene3D" id="1.10.1370.30">
    <property type="match status" value="1"/>
</dbReference>
<keyword evidence="1" id="KW-0645">Protease</keyword>
<dbReference type="PIRSF" id="PIRSF006615">
    <property type="entry name" value="Zn_crbxpep_Taq"/>
    <property type="match status" value="1"/>
</dbReference>
<sequence>MTRMATSALYQDYCSSLRKVADLRYASALLQWDQETYLPSKGAAIRGQQIATLSETAHLFFTDDKLGGLLRELSERADLSPEQQLNVTLTLEDYNRQKKFSAAFVREMTETVNKCFHSWLEARKANDFSRFAPALNSLVILKKQEAEQLGFDQHLYDALLNDHDKGATVQQVDAGFNRIRQPLKELLDLIRDRPQVDDSFLRQHFPREQQWAFGMQLLKEMGYDLEAGRQDLSEHPFTVNFNCRDVRITTRVDEQDLSNMVWSTIHELGHALYEQGLPEEAYGLPLGEPASYTIHESQSRLWENHVGRSLAFCQRYFPVLQGYFPEQLGKVSTEEFYKGINKVQPSLIRTEADELTYHFHIMIRYELEKLLLEGSIQTSDIPAYWNQQYQHYLGIRVPDHKQGCLQDVHWSHGSFGYFPTYSLGSLYAAQFYNTAGQALPNLDDQIVTGDFDPLLQWLRLAVHRHGRRWTSEALSTEISGEQLNINHFMQYAHKKYQGIYNF</sequence>
<feature type="binding site" evidence="2">
    <location>
        <position position="266"/>
    </location>
    <ligand>
        <name>Zn(2+)</name>
        <dbReference type="ChEBI" id="CHEBI:29105"/>
        <note>catalytic</note>
    </ligand>
</feature>
<dbReference type="AlphaFoldDB" id="A0AAJ6BJP9"/>
<evidence type="ECO:0000313" key="4">
    <source>
        <dbReference type="EMBL" id="WEK37626.1"/>
    </source>
</evidence>
<name>A0AAJ6BJP9_9BACT</name>
<accession>A0AAJ6BJP9</accession>
<protein>
    <recommendedName>
        <fullName evidence="1">Metal-dependent carboxypeptidase</fullName>
        <ecNumber evidence="1">3.4.17.19</ecNumber>
    </recommendedName>
</protein>
<dbReference type="PROSITE" id="PS52034">
    <property type="entry name" value="PEPTIDASE_M32"/>
    <property type="match status" value="1"/>
</dbReference>
<evidence type="ECO:0000256" key="2">
    <source>
        <dbReference type="PIRSR" id="PIRSR006615-1"/>
    </source>
</evidence>
<dbReference type="EC" id="3.4.17.19" evidence="1"/>
<evidence type="ECO:0000256" key="1">
    <source>
        <dbReference type="PIRNR" id="PIRNR006615"/>
    </source>
</evidence>
<dbReference type="GO" id="GO:0046872">
    <property type="term" value="F:metal ion binding"/>
    <property type="evidence" value="ECO:0007669"/>
    <property type="project" value="UniProtKB-KW"/>
</dbReference>
<evidence type="ECO:0000256" key="3">
    <source>
        <dbReference type="PIRSR" id="PIRSR006615-2"/>
    </source>
</evidence>
<feature type="binding site" evidence="2">
    <location>
        <position position="270"/>
    </location>
    <ligand>
        <name>Zn(2+)</name>
        <dbReference type="ChEBI" id="CHEBI:29105"/>
        <note>catalytic</note>
    </ligand>
</feature>
<comment type="catalytic activity">
    <reaction evidence="1">
        <text>Release of a C-terminal amino acid with broad specificity, except for -Pro.</text>
        <dbReference type="EC" id="3.4.17.19"/>
    </reaction>
</comment>
<dbReference type="GO" id="GO:0004181">
    <property type="term" value="F:metallocarboxypeptidase activity"/>
    <property type="evidence" value="ECO:0007669"/>
    <property type="project" value="UniProtKB-UniRule"/>
</dbReference>
<dbReference type="Proteomes" id="UP001220610">
    <property type="component" value="Chromosome"/>
</dbReference>
<keyword evidence="1" id="KW-0378">Hydrolase</keyword>
<dbReference type="InterPro" id="IPR001333">
    <property type="entry name" value="Peptidase_M32_Taq"/>
</dbReference>
<keyword evidence="1" id="KW-0482">Metalloprotease</keyword>
<feature type="active site" description="Proton donor/acceptor" evidence="3">
    <location>
        <position position="267"/>
    </location>
</feature>
<keyword evidence="1 4" id="KW-0121">Carboxypeptidase</keyword>
<evidence type="ECO:0000313" key="5">
    <source>
        <dbReference type="Proteomes" id="UP001220610"/>
    </source>
</evidence>
<dbReference type="SUPFAM" id="SSF55486">
    <property type="entry name" value="Metalloproteases ('zincins'), catalytic domain"/>
    <property type="match status" value="1"/>
</dbReference>
<dbReference type="PRINTS" id="PR00998">
    <property type="entry name" value="CRBOXYPTASET"/>
</dbReference>
<organism evidence="4 5">
    <name type="scientific">Candidatus Pseudobacter hemicellulosilyticus</name>
    <dbReference type="NCBI Taxonomy" id="3121375"/>
    <lineage>
        <taxon>Bacteria</taxon>
        <taxon>Pseudomonadati</taxon>
        <taxon>Bacteroidota</taxon>
        <taxon>Chitinophagia</taxon>
        <taxon>Chitinophagales</taxon>
        <taxon>Chitinophagaceae</taxon>
        <taxon>Pseudobacter</taxon>
    </lineage>
</organism>
<comment type="cofactor">
    <cofactor evidence="2">
        <name>Zn(2+)</name>
        <dbReference type="ChEBI" id="CHEBI:29105"/>
    </cofactor>
    <text evidence="2">Binds 1 zinc ion per subunit.</text>
</comment>
<gene>
    <name evidence="4" type="ORF">P0Y53_08935</name>
</gene>
<keyword evidence="2" id="KW-0862">Zinc</keyword>
<dbReference type="EMBL" id="CP119311">
    <property type="protein sequence ID" value="WEK37626.1"/>
    <property type="molecule type" value="Genomic_DNA"/>
</dbReference>
<dbReference type="PANTHER" id="PTHR34217">
    <property type="entry name" value="METAL-DEPENDENT CARBOXYPEPTIDASE"/>
    <property type="match status" value="1"/>
</dbReference>
<feature type="binding site" evidence="2">
    <location>
        <position position="296"/>
    </location>
    <ligand>
        <name>Zn(2+)</name>
        <dbReference type="ChEBI" id="CHEBI:29105"/>
        <note>catalytic</note>
    </ligand>
</feature>
<dbReference type="GO" id="GO:0006508">
    <property type="term" value="P:proteolysis"/>
    <property type="evidence" value="ECO:0007669"/>
    <property type="project" value="UniProtKB-UniRule"/>
</dbReference>
<keyword evidence="1 2" id="KW-0479">Metal-binding</keyword>
<dbReference type="Pfam" id="PF02074">
    <property type="entry name" value="Peptidase_M32"/>
    <property type="match status" value="1"/>
</dbReference>
<dbReference type="PANTHER" id="PTHR34217:SF1">
    <property type="entry name" value="CARBOXYPEPTIDASE 1"/>
    <property type="match status" value="1"/>
</dbReference>
<proteinExistence type="inferred from homology"/>
<comment type="function">
    <text evidence="1">Broad specificity carboxypetidase that releases amino acids sequentially from the C-terminus, including neutral, aromatic, polar and basic residues.</text>
</comment>
<reference evidence="4" key="1">
    <citation type="submission" date="2023-03" db="EMBL/GenBank/DDBJ databases">
        <title>Andean soil-derived lignocellulolytic bacterial consortium as a source of novel taxa and putative plastic-active enzymes.</title>
        <authorList>
            <person name="Diaz-Garcia L."/>
            <person name="Chuvochina M."/>
            <person name="Feuerriegel G."/>
            <person name="Bunk B."/>
            <person name="Sproer C."/>
            <person name="Streit W.R."/>
            <person name="Rodriguez L.M."/>
            <person name="Overmann J."/>
            <person name="Jimenez D.J."/>
        </authorList>
    </citation>
    <scope>NUCLEOTIDE SEQUENCE</scope>
    <source>
        <strain evidence="4">MAG 7</strain>
    </source>
</reference>
<dbReference type="CDD" id="cd06460">
    <property type="entry name" value="M32_Taq"/>
    <property type="match status" value="1"/>
</dbReference>